<gene>
    <name evidence="2" type="ORF">ElyMa_004181200</name>
</gene>
<evidence type="ECO:0000256" key="1">
    <source>
        <dbReference type="SAM" id="SignalP"/>
    </source>
</evidence>
<name>A0AAV4GK69_9GAST</name>
<feature type="signal peptide" evidence="1">
    <location>
        <begin position="1"/>
        <end position="21"/>
    </location>
</feature>
<comment type="caution">
    <text evidence="2">The sequence shown here is derived from an EMBL/GenBank/DDBJ whole genome shotgun (WGS) entry which is preliminary data.</text>
</comment>
<evidence type="ECO:0000313" key="3">
    <source>
        <dbReference type="Proteomes" id="UP000762676"/>
    </source>
</evidence>
<protein>
    <recommendedName>
        <fullName evidence="4">Ig-like domain-containing protein</fullName>
    </recommendedName>
</protein>
<accession>A0AAV4GK69</accession>
<sequence>MIRHQLSLLAFLLVFLTGVSPYQYRMFQTLACRFSTVTPALVSWYTAKEMSLRCEHNPSVPTKVAEISRIRNVKKSPSGWDMVAEQRDNKDCPTAAGKVTASANTNGNISNVFIQATYDSIGPECFGLFKCQVIDLDVEGEPLTEKSSTTEVHEFKKIYSSFDWSRHGYARKDDGNGKLYRY</sequence>
<reference evidence="2 3" key="1">
    <citation type="journal article" date="2021" name="Elife">
        <title>Chloroplast acquisition without the gene transfer in kleptoplastic sea slugs, Plakobranchus ocellatus.</title>
        <authorList>
            <person name="Maeda T."/>
            <person name="Takahashi S."/>
            <person name="Yoshida T."/>
            <person name="Shimamura S."/>
            <person name="Takaki Y."/>
            <person name="Nagai Y."/>
            <person name="Toyoda A."/>
            <person name="Suzuki Y."/>
            <person name="Arimoto A."/>
            <person name="Ishii H."/>
            <person name="Satoh N."/>
            <person name="Nishiyama T."/>
            <person name="Hasebe M."/>
            <person name="Maruyama T."/>
            <person name="Minagawa J."/>
            <person name="Obokata J."/>
            <person name="Shigenobu S."/>
        </authorList>
    </citation>
    <scope>NUCLEOTIDE SEQUENCE [LARGE SCALE GENOMIC DNA]</scope>
</reference>
<proteinExistence type="predicted"/>
<keyword evidence="3" id="KW-1185">Reference proteome</keyword>
<evidence type="ECO:0000313" key="2">
    <source>
        <dbReference type="EMBL" id="GFR85709.1"/>
    </source>
</evidence>
<feature type="chain" id="PRO_5043696970" description="Ig-like domain-containing protein" evidence="1">
    <location>
        <begin position="22"/>
        <end position="182"/>
    </location>
</feature>
<keyword evidence="1" id="KW-0732">Signal</keyword>
<evidence type="ECO:0008006" key="4">
    <source>
        <dbReference type="Google" id="ProtNLM"/>
    </source>
</evidence>
<dbReference type="EMBL" id="BMAT01008469">
    <property type="protein sequence ID" value="GFR85709.1"/>
    <property type="molecule type" value="Genomic_DNA"/>
</dbReference>
<dbReference type="AlphaFoldDB" id="A0AAV4GK69"/>
<dbReference type="Proteomes" id="UP000762676">
    <property type="component" value="Unassembled WGS sequence"/>
</dbReference>
<organism evidence="2 3">
    <name type="scientific">Elysia marginata</name>
    <dbReference type="NCBI Taxonomy" id="1093978"/>
    <lineage>
        <taxon>Eukaryota</taxon>
        <taxon>Metazoa</taxon>
        <taxon>Spiralia</taxon>
        <taxon>Lophotrochozoa</taxon>
        <taxon>Mollusca</taxon>
        <taxon>Gastropoda</taxon>
        <taxon>Heterobranchia</taxon>
        <taxon>Euthyneura</taxon>
        <taxon>Panpulmonata</taxon>
        <taxon>Sacoglossa</taxon>
        <taxon>Placobranchoidea</taxon>
        <taxon>Plakobranchidae</taxon>
        <taxon>Elysia</taxon>
    </lineage>
</organism>